<evidence type="ECO:0000313" key="3">
    <source>
        <dbReference type="Proteomes" id="UP000653472"/>
    </source>
</evidence>
<dbReference type="Pfam" id="PF20703">
    <property type="entry name" value="nSTAND1"/>
    <property type="match status" value="1"/>
</dbReference>
<organism evidence="2 3">
    <name type="scientific">Solimonas marina</name>
    <dbReference type="NCBI Taxonomy" id="2714601"/>
    <lineage>
        <taxon>Bacteria</taxon>
        <taxon>Pseudomonadati</taxon>
        <taxon>Pseudomonadota</taxon>
        <taxon>Gammaproteobacteria</taxon>
        <taxon>Nevskiales</taxon>
        <taxon>Nevskiaceae</taxon>
        <taxon>Solimonas</taxon>
    </lineage>
</organism>
<proteinExistence type="predicted"/>
<sequence>MLVPGGISDKLGNQYEAKWAVRQLLDVAAGQADGMRYEGIEAAFKGFEFAIYKGLGTEWHQCKMHSARGNWTLNALQAEGVLDAFKQRLLESASNTTIFVSEDPARALSDLAEKARRAESELQFEASLTLPQRDGFKALKGHWSIDTAQAWQALQRCFVRTLPEAEIDTSIDVHVQLVLDGTPDHAYPALRQFLEQRFNQHLTTDSLRAELPAANIGTIRDWALRETMSASLRRGTEQYLGSYAPFGVRGSALPRTQVDEILASLRNDKGHQFVLITGVAGSGKSGVVRALTSALTEEQIPHLALRIDHYLDQASPRELGHAIFDRRQSPVVMLKELAPRSPSVLIIDQLDAVSEVSGRHGAVRATVLAMLGEARALTSVKVVLVCRIFDVEADSTFKQLESEERVLSVSIPALDWPSVAPVVSEVTDVTKLSENQKNLLCLPINLVTYLEVASEGTDFHSRNDLFRALMNKKDRAIRARHGGSWSTFAALHEVAAWMSERQKLDAPERILDAYTGARDVLSSEGLLAHHRQRLSFFHESFFDYIYSRGFVARSESLHAMLVASRQTLFRRTQVRQILEALRQDDPERYEQELDRVLSAPEIRMHIKTSIAQWLSTLPNPQPCELDIVLRFDAPTGKVPPLVRLAILSSASWFPVIHARGGLAKALASPDEERQQAILWALHSAASEYPDAVAALLRDWWKGDGRKARQLLDWFSTARARFDGTALKQLCEDVIRTNAAELFDTSRVSRRDFDIAEWAESHEDGGSSVVRALFDAWFVLHPDQHPFGREDIRFFELEGFVKRATSKPMLFFTAVEDALARSILIIKAAHTRGERDWTFDSRILSSASRADALLHAFVLALGHVAGTDPQRAARTLDKFAPTDHAVCKLLHLAAITANAQFFSHRLPEFLCYDDIADVGFDGIEWKPLADAIAAALNWLSPEDRETVETFCLTLDPELTRAAREAADLAHRSEGNREYVLHMLSRSGATRRWILETIGDGQLSDRCRDELGILRRKFANERKPPEAKRISAGWVRSPIPVDRAKHMSDRQWLNAIRTYTTDERFRDRDDPLKGGARELATMLQSLAKDNPARFAKLVERIPYDANRAYVRDLLHGLAASASPPTDLLVAALRAAHQWPDRPFGDAIARVVSAHPETASEQNIFDAVVWYARHGDARDESENEDALLRREVLTIGDLISHGGGLRIRGINGARGAALEAAAAVLWHSPLHVDAIWALLDDVIVNERLASVRCCAVAILLPLYNIDLTRCSRAFDRLIHSTDGSDAKRYAIATTLNGVELMRYLLANAPAVADPLLERMLQSEWQPARLIASWMMFGRGFFDARYEAAADAWMEEGLDYRKLACQVAVDVFEEAQFVDRAQQQLIRFFRDDEKEIRHLAARVFTKFSGADLHRHAMMVNAFLESNAYTEGSHEFHRALETASCDVSELVIMATERALAKFHAGPQAYRDFHDLQELLNREYAATEGRGDLRERLLDIIDRMLELNVYGVDEITKQHERH</sequence>
<dbReference type="EMBL" id="JAAVXB010000010">
    <property type="protein sequence ID" value="NKF23823.1"/>
    <property type="molecule type" value="Genomic_DNA"/>
</dbReference>
<dbReference type="InterPro" id="IPR049052">
    <property type="entry name" value="nSTAND1"/>
</dbReference>
<dbReference type="RefSeq" id="WP_168149154.1">
    <property type="nucleotide sequence ID" value="NZ_JAAVXB010000010.1"/>
</dbReference>
<dbReference type="SUPFAM" id="SSF52540">
    <property type="entry name" value="P-loop containing nucleoside triphosphate hydrolases"/>
    <property type="match status" value="1"/>
</dbReference>
<feature type="domain" description="Novel STAND NTPase 1" evidence="1">
    <location>
        <begin position="256"/>
        <end position="388"/>
    </location>
</feature>
<dbReference type="Proteomes" id="UP000653472">
    <property type="component" value="Unassembled WGS sequence"/>
</dbReference>
<keyword evidence="3" id="KW-1185">Reference proteome</keyword>
<dbReference type="InterPro" id="IPR027417">
    <property type="entry name" value="P-loop_NTPase"/>
</dbReference>
<reference evidence="2" key="1">
    <citation type="submission" date="2020-03" db="EMBL/GenBank/DDBJ databases">
        <title>Solimonas marina sp. nov., isolated from deep seawater of the Pacific Ocean.</title>
        <authorList>
            <person name="Liu X."/>
            <person name="Lai Q."/>
            <person name="Sun F."/>
            <person name="Gai Y."/>
            <person name="Li G."/>
            <person name="Shao Z."/>
        </authorList>
    </citation>
    <scope>NUCLEOTIDE SEQUENCE</scope>
    <source>
        <strain evidence="2">C16B3</strain>
    </source>
</reference>
<name>A0A969WD54_9GAMM</name>
<protein>
    <recommendedName>
        <fullName evidence="1">Novel STAND NTPase 1 domain-containing protein</fullName>
    </recommendedName>
</protein>
<evidence type="ECO:0000259" key="1">
    <source>
        <dbReference type="Pfam" id="PF20703"/>
    </source>
</evidence>
<gene>
    <name evidence="2" type="ORF">G7Y82_16035</name>
</gene>
<comment type="caution">
    <text evidence="2">The sequence shown here is derived from an EMBL/GenBank/DDBJ whole genome shotgun (WGS) entry which is preliminary data.</text>
</comment>
<evidence type="ECO:0000313" key="2">
    <source>
        <dbReference type="EMBL" id="NKF23823.1"/>
    </source>
</evidence>
<accession>A0A969WD54</accession>